<dbReference type="PANTHER" id="PTHR36566:SF1">
    <property type="entry name" value="PYRIDINIUM-3,5-BISTHIOCARBOXYLIC ACID MONONUCLEOTIDE NICKEL INSERTION PROTEIN"/>
    <property type="match status" value="1"/>
</dbReference>
<dbReference type="Proteomes" id="UP000650524">
    <property type="component" value="Unassembled WGS sequence"/>
</dbReference>
<evidence type="ECO:0000256" key="1">
    <source>
        <dbReference type="ARBA" id="ARBA00022596"/>
    </source>
</evidence>
<dbReference type="GO" id="GO:0016829">
    <property type="term" value="F:lyase activity"/>
    <property type="evidence" value="ECO:0007669"/>
    <property type="project" value="UniProtKB-UniRule"/>
</dbReference>
<comment type="similarity">
    <text evidence="2">Belongs to the LarC family.</text>
</comment>
<dbReference type="GO" id="GO:0016151">
    <property type="term" value="F:nickel cation binding"/>
    <property type="evidence" value="ECO:0007669"/>
    <property type="project" value="UniProtKB-UniRule"/>
</dbReference>
<sequence>MKTAYLDCFSGVSGDMFLGSLLDAGLPFHELRECLLTLPINGYQIDIKREARNEIFGTRFLVSLDEGRNDHRGLKTIREVIAQGDLSETVKEKSIQVFESLAKVEGEIHNRPPEEVHFHEVGAVDSIIDIVGTVYALERLHIETLYVSHLPLGSGFVMTAHGKIPVPAPATIALLKGVPVFEAGIPYEMVTPTGAALIKGLAASFGSMPPMVVQEVGYGVGTRDLPDRPNLLRILIGEDQSAKTVDTVVILETNVDDISPECLGYLMDRLFDAGALDVVFSPVQMKKNRPGVQIQVIGRPDKKEPLMEIMVRETVTLGIRFRYSQRSVLARSFSEVDSPWGKIKVKKVMLKQGPSLLVPEYDVCKTIASKNNIPLREVYLWVTSLNVEVSQPA</sequence>
<dbReference type="InterPro" id="IPR002822">
    <property type="entry name" value="Ni_insertion"/>
</dbReference>
<dbReference type="NCBIfam" id="TIGR00299">
    <property type="entry name" value="nickel pincer cofactor biosynthesis protein LarC"/>
    <property type="match status" value="1"/>
</dbReference>
<dbReference type="EMBL" id="JACNJD010000178">
    <property type="protein sequence ID" value="MBC8176987.1"/>
    <property type="molecule type" value="Genomic_DNA"/>
</dbReference>
<accession>A0A8J6MWX7</accession>
<dbReference type="Gene3D" id="3.10.20.300">
    <property type="entry name" value="mk0293 like domain"/>
    <property type="match status" value="1"/>
</dbReference>
<keyword evidence="1 2" id="KW-0533">Nickel</keyword>
<organism evidence="3 4">
    <name type="scientific">Candidatus Desulfacyla euxinica</name>
    <dbReference type="NCBI Taxonomy" id="2841693"/>
    <lineage>
        <taxon>Bacteria</taxon>
        <taxon>Deltaproteobacteria</taxon>
        <taxon>Candidatus Desulfacyla</taxon>
    </lineage>
</organism>
<gene>
    <name evidence="3" type="primary">larC</name>
    <name evidence="3" type="ORF">H8E19_06235</name>
</gene>
<evidence type="ECO:0000313" key="3">
    <source>
        <dbReference type="EMBL" id="MBC8176987.1"/>
    </source>
</evidence>
<proteinExistence type="inferred from homology"/>
<reference evidence="3 4" key="1">
    <citation type="submission" date="2020-08" db="EMBL/GenBank/DDBJ databases">
        <title>Bridging the membrane lipid divide: bacteria of the FCB group superphylum have the potential to synthesize archaeal ether lipids.</title>
        <authorList>
            <person name="Villanueva L."/>
            <person name="Von Meijenfeldt F.A.B."/>
            <person name="Westbye A.B."/>
            <person name="Yadav S."/>
            <person name="Hopmans E.C."/>
            <person name="Dutilh B.E."/>
            <person name="Sinninghe Damste J.S."/>
        </authorList>
    </citation>
    <scope>NUCLEOTIDE SEQUENCE [LARGE SCALE GENOMIC DNA]</scope>
    <source>
        <strain evidence="3">NIOZ-UU27</strain>
    </source>
</reference>
<dbReference type="Gene3D" id="3.30.70.1380">
    <property type="entry name" value="Transcriptional regulatory protein pf0864 domain like"/>
    <property type="match status" value="1"/>
</dbReference>
<evidence type="ECO:0000256" key="2">
    <source>
        <dbReference type="HAMAP-Rule" id="MF_01074"/>
    </source>
</evidence>
<protein>
    <recommendedName>
        <fullName evidence="2">Putative nickel insertion protein</fullName>
    </recommendedName>
</protein>
<name>A0A8J6MWX7_9DELT</name>
<comment type="caution">
    <text evidence="3">The sequence shown here is derived from an EMBL/GenBank/DDBJ whole genome shotgun (WGS) entry which is preliminary data.</text>
</comment>
<dbReference type="HAMAP" id="MF_01074">
    <property type="entry name" value="LarC"/>
    <property type="match status" value="1"/>
</dbReference>
<evidence type="ECO:0000313" key="4">
    <source>
        <dbReference type="Proteomes" id="UP000650524"/>
    </source>
</evidence>
<dbReference type="PANTHER" id="PTHR36566">
    <property type="entry name" value="NICKEL INSERTION PROTEIN-RELATED"/>
    <property type="match status" value="1"/>
</dbReference>
<dbReference type="AlphaFoldDB" id="A0A8J6MWX7"/>
<keyword evidence="2" id="KW-0456">Lyase</keyword>
<dbReference type="Pfam" id="PF01969">
    <property type="entry name" value="Ni_insertion"/>
    <property type="match status" value="1"/>
</dbReference>